<accession>A0A382M398</accession>
<reference evidence="2" key="1">
    <citation type="submission" date="2018-05" db="EMBL/GenBank/DDBJ databases">
        <authorList>
            <person name="Lanie J.A."/>
            <person name="Ng W.-L."/>
            <person name="Kazmierczak K.M."/>
            <person name="Andrzejewski T.M."/>
            <person name="Davidsen T.M."/>
            <person name="Wayne K.J."/>
            <person name="Tettelin H."/>
            <person name="Glass J.I."/>
            <person name="Rusch D."/>
            <person name="Podicherti R."/>
            <person name="Tsui H.-C.T."/>
            <person name="Winkler M.E."/>
        </authorList>
    </citation>
    <scope>NUCLEOTIDE SEQUENCE</scope>
</reference>
<proteinExistence type="predicted"/>
<organism evidence="2">
    <name type="scientific">marine metagenome</name>
    <dbReference type="NCBI Taxonomy" id="408172"/>
    <lineage>
        <taxon>unclassified sequences</taxon>
        <taxon>metagenomes</taxon>
        <taxon>ecological metagenomes</taxon>
    </lineage>
</organism>
<protein>
    <recommendedName>
        <fullName evidence="1">Formyl transferase N-terminal domain-containing protein</fullName>
    </recommendedName>
</protein>
<dbReference type="Gene3D" id="3.40.50.170">
    <property type="entry name" value="Formyl transferase, N-terminal domain"/>
    <property type="match status" value="1"/>
</dbReference>
<name>A0A382M398_9ZZZZ</name>
<dbReference type="SUPFAM" id="SSF53328">
    <property type="entry name" value="Formyltransferase"/>
    <property type="match status" value="1"/>
</dbReference>
<evidence type="ECO:0000259" key="1">
    <source>
        <dbReference type="Pfam" id="PF00551"/>
    </source>
</evidence>
<sequence>MKNLAVKIFTRTRELSLLNDYLSTLNIPFEIYTSKDEVPNEPFELGISYCYTKKINPPLLYLARKGFVNYHPAPLPEYPMGPEYKENSPERGVKDKVMKWGVTAHFMDEEYDHGPIIRKKMFDLEEPPTTKDELGSLAHWHLWKLFKETFLDIYHFSNPKNEKFIAEFLKQVN</sequence>
<gene>
    <name evidence="2" type="ORF">METZ01_LOCUS296084</name>
</gene>
<dbReference type="InterPro" id="IPR002376">
    <property type="entry name" value="Formyl_transf_N"/>
</dbReference>
<dbReference type="AlphaFoldDB" id="A0A382M398"/>
<dbReference type="InterPro" id="IPR036477">
    <property type="entry name" value="Formyl_transf_N_sf"/>
</dbReference>
<evidence type="ECO:0000313" key="2">
    <source>
        <dbReference type="EMBL" id="SVC43230.1"/>
    </source>
</evidence>
<feature type="domain" description="Formyl transferase N-terminal" evidence="1">
    <location>
        <begin position="46"/>
        <end position="131"/>
    </location>
</feature>
<dbReference type="EMBL" id="UINC01090897">
    <property type="protein sequence ID" value="SVC43230.1"/>
    <property type="molecule type" value="Genomic_DNA"/>
</dbReference>
<dbReference type="Pfam" id="PF00551">
    <property type="entry name" value="Formyl_trans_N"/>
    <property type="match status" value="1"/>
</dbReference>